<sequence>MNKYAVVYLFMQSLLANSSGRRKFNLLINSQRTELCLDGRSDVELNCALTVSGTDDENELQIQSSAHYVWFHNGSLVVASRDSYVVHEKLVIVKDANQVTSTGTYECIATISGIGSLISPGLRMRAADIRISETNDDTTVRVMVGNTALLRCPKVVAFPSGPLFHFLVNGTSYITHFNGTMFF</sequence>
<feature type="domain" description="Ig-like" evidence="1">
    <location>
        <begin position="38"/>
        <end position="110"/>
    </location>
</feature>
<evidence type="ECO:0000313" key="2">
    <source>
        <dbReference type="EMBL" id="VDP31300.1"/>
    </source>
</evidence>
<name>A0A183J3C3_9BILA</name>
<protein>
    <submittedName>
        <fullName evidence="4">Ig-like domain-containing protein</fullName>
    </submittedName>
</protein>
<dbReference type="WBParaSite" id="SBAD_0001073601-mRNA-1">
    <property type="protein sequence ID" value="SBAD_0001073601-mRNA-1"/>
    <property type="gene ID" value="SBAD_0001073601"/>
</dbReference>
<accession>A0A183J3C3</accession>
<dbReference type="PROSITE" id="PS50835">
    <property type="entry name" value="IG_LIKE"/>
    <property type="match status" value="1"/>
</dbReference>
<reference evidence="4" key="1">
    <citation type="submission" date="2016-06" db="UniProtKB">
        <authorList>
            <consortium name="WormBaseParasite"/>
        </authorList>
    </citation>
    <scope>IDENTIFICATION</scope>
</reference>
<dbReference type="OrthoDB" id="114660at2759"/>
<keyword evidence="3" id="KW-1185">Reference proteome</keyword>
<evidence type="ECO:0000313" key="3">
    <source>
        <dbReference type="Proteomes" id="UP000270296"/>
    </source>
</evidence>
<dbReference type="EMBL" id="UZAM01013981">
    <property type="protein sequence ID" value="VDP31300.1"/>
    <property type="molecule type" value="Genomic_DNA"/>
</dbReference>
<proteinExistence type="predicted"/>
<evidence type="ECO:0000259" key="1">
    <source>
        <dbReference type="PROSITE" id="PS50835"/>
    </source>
</evidence>
<organism evidence="4">
    <name type="scientific">Soboliphyme baturini</name>
    <dbReference type="NCBI Taxonomy" id="241478"/>
    <lineage>
        <taxon>Eukaryota</taxon>
        <taxon>Metazoa</taxon>
        <taxon>Ecdysozoa</taxon>
        <taxon>Nematoda</taxon>
        <taxon>Enoplea</taxon>
        <taxon>Dorylaimia</taxon>
        <taxon>Dioctophymatida</taxon>
        <taxon>Dioctophymatoidea</taxon>
        <taxon>Soboliphymatidae</taxon>
        <taxon>Soboliphyme</taxon>
    </lineage>
</organism>
<evidence type="ECO:0000313" key="4">
    <source>
        <dbReference type="WBParaSite" id="SBAD_0001073601-mRNA-1"/>
    </source>
</evidence>
<dbReference type="AlphaFoldDB" id="A0A183J3C3"/>
<gene>
    <name evidence="2" type="ORF">SBAD_LOCUS10371</name>
</gene>
<dbReference type="InterPro" id="IPR013783">
    <property type="entry name" value="Ig-like_fold"/>
</dbReference>
<dbReference type="Gene3D" id="2.60.40.10">
    <property type="entry name" value="Immunoglobulins"/>
    <property type="match status" value="1"/>
</dbReference>
<reference evidence="2 3" key="2">
    <citation type="submission" date="2018-11" db="EMBL/GenBank/DDBJ databases">
        <authorList>
            <consortium name="Pathogen Informatics"/>
        </authorList>
    </citation>
    <scope>NUCLEOTIDE SEQUENCE [LARGE SCALE GENOMIC DNA]</scope>
</reference>
<dbReference type="InterPro" id="IPR007110">
    <property type="entry name" value="Ig-like_dom"/>
</dbReference>
<dbReference type="Proteomes" id="UP000270296">
    <property type="component" value="Unassembled WGS sequence"/>
</dbReference>